<evidence type="ECO:0000313" key="3">
    <source>
        <dbReference type="EMBL" id="QJA84141.1"/>
    </source>
</evidence>
<evidence type="ECO:0000256" key="1">
    <source>
        <dbReference type="SAM" id="MobiDB-lite"/>
    </source>
</evidence>
<feature type="region of interest" description="Disordered" evidence="1">
    <location>
        <begin position="57"/>
        <end position="108"/>
    </location>
</feature>
<proteinExistence type="predicted"/>
<dbReference type="AlphaFoldDB" id="A0A6M3J6U8"/>
<accession>A0A6M3J6U8</accession>
<protein>
    <submittedName>
        <fullName evidence="2">Uncharacterized protein</fullName>
    </submittedName>
</protein>
<gene>
    <name evidence="3" type="ORF">MM415A00224_0040</name>
    <name evidence="2" type="ORF">MM415B00387_0016</name>
</gene>
<dbReference type="EMBL" id="MT141540">
    <property type="protein sequence ID" value="QJA65523.1"/>
    <property type="molecule type" value="Genomic_DNA"/>
</dbReference>
<organism evidence="2">
    <name type="scientific">viral metagenome</name>
    <dbReference type="NCBI Taxonomy" id="1070528"/>
    <lineage>
        <taxon>unclassified sequences</taxon>
        <taxon>metagenomes</taxon>
        <taxon>organismal metagenomes</taxon>
    </lineage>
</organism>
<feature type="compositionally biased region" description="Basic and acidic residues" evidence="1">
    <location>
        <begin position="63"/>
        <end position="92"/>
    </location>
</feature>
<reference evidence="2" key="1">
    <citation type="submission" date="2020-03" db="EMBL/GenBank/DDBJ databases">
        <title>The deep terrestrial virosphere.</title>
        <authorList>
            <person name="Holmfeldt K."/>
            <person name="Nilsson E."/>
            <person name="Simone D."/>
            <person name="Lopez-Fernandez M."/>
            <person name="Wu X."/>
            <person name="de Brujin I."/>
            <person name="Lundin D."/>
            <person name="Andersson A."/>
            <person name="Bertilsson S."/>
            <person name="Dopson M."/>
        </authorList>
    </citation>
    <scope>NUCLEOTIDE SEQUENCE</scope>
    <source>
        <strain evidence="3">MM415A00224</strain>
        <strain evidence="2">MM415B00387</strain>
    </source>
</reference>
<dbReference type="EMBL" id="MT142524">
    <property type="protein sequence ID" value="QJA84141.1"/>
    <property type="molecule type" value="Genomic_DNA"/>
</dbReference>
<name>A0A6M3J6U8_9ZZZZ</name>
<evidence type="ECO:0000313" key="2">
    <source>
        <dbReference type="EMBL" id="QJA65523.1"/>
    </source>
</evidence>
<feature type="compositionally biased region" description="Polar residues" evidence="1">
    <location>
        <begin position="97"/>
        <end position="108"/>
    </location>
</feature>
<sequence length="108" mass="12181">MKYKLKRGCPPFEVVDGPMAGRKYARGAVYEEKEIPPQYRGRFEEIGASSARIIKKPAAKDAAAGEERKMVRGKEGKKETDKGEEKRNDFKRPGAFSFSTSPQRRVKS</sequence>